<dbReference type="InterPro" id="IPR051948">
    <property type="entry name" value="Hsp70_co-chaperone_J-domain"/>
</dbReference>
<name>A0A2A9NQ62_9AGAR</name>
<protein>
    <recommendedName>
        <fullName evidence="4">J domain-containing protein</fullName>
    </recommendedName>
</protein>
<feature type="transmembrane region" description="Helical" evidence="3">
    <location>
        <begin position="12"/>
        <end position="34"/>
    </location>
</feature>
<dbReference type="GO" id="GO:0051087">
    <property type="term" value="F:protein-folding chaperone binding"/>
    <property type="evidence" value="ECO:0007669"/>
    <property type="project" value="TreeGrafter"/>
</dbReference>
<feature type="transmembrane region" description="Helical" evidence="3">
    <location>
        <begin position="160"/>
        <end position="184"/>
    </location>
</feature>
<keyword evidence="3" id="KW-0812">Transmembrane</keyword>
<feature type="compositionally biased region" description="Gly residues" evidence="2">
    <location>
        <begin position="419"/>
        <end position="428"/>
    </location>
</feature>
<organism evidence="5 6">
    <name type="scientific">Amanita thiersii Skay4041</name>
    <dbReference type="NCBI Taxonomy" id="703135"/>
    <lineage>
        <taxon>Eukaryota</taxon>
        <taxon>Fungi</taxon>
        <taxon>Dikarya</taxon>
        <taxon>Basidiomycota</taxon>
        <taxon>Agaricomycotina</taxon>
        <taxon>Agaricomycetes</taxon>
        <taxon>Agaricomycetidae</taxon>
        <taxon>Agaricales</taxon>
        <taxon>Pluteineae</taxon>
        <taxon>Amanitaceae</taxon>
        <taxon>Amanita</taxon>
    </lineage>
</organism>
<evidence type="ECO:0000259" key="4">
    <source>
        <dbReference type="PROSITE" id="PS50076"/>
    </source>
</evidence>
<feature type="region of interest" description="Disordered" evidence="2">
    <location>
        <begin position="391"/>
        <end position="430"/>
    </location>
</feature>
<evidence type="ECO:0000313" key="5">
    <source>
        <dbReference type="EMBL" id="PFH50451.1"/>
    </source>
</evidence>
<dbReference type="PANTHER" id="PTHR44360">
    <property type="entry name" value="DNAJ HOMOLOG SUBFAMILY B MEMBER 9"/>
    <property type="match status" value="1"/>
</dbReference>
<feature type="domain" description="J" evidence="4">
    <location>
        <begin position="80"/>
        <end position="145"/>
    </location>
</feature>
<dbReference type="PRINTS" id="PR00625">
    <property type="entry name" value="JDOMAIN"/>
</dbReference>
<evidence type="ECO:0000313" key="6">
    <source>
        <dbReference type="Proteomes" id="UP000242287"/>
    </source>
</evidence>
<feature type="transmembrane region" description="Helical" evidence="3">
    <location>
        <begin position="54"/>
        <end position="71"/>
    </location>
</feature>
<dbReference type="EMBL" id="KZ302003">
    <property type="protein sequence ID" value="PFH50451.1"/>
    <property type="molecule type" value="Genomic_DNA"/>
</dbReference>
<dbReference type="Pfam" id="PF00226">
    <property type="entry name" value="DnaJ"/>
    <property type="match status" value="1"/>
</dbReference>
<feature type="transmembrane region" description="Helical" evidence="3">
    <location>
        <begin position="196"/>
        <end position="219"/>
    </location>
</feature>
<dbReference type="GO" id="GO:0036503">
    <property type="term" value="P:ERAD pathway"/>
    <property type="evidence" value="ECO:0007669"/>
    <property type="project" value="TreeGrafter"/>
</dbReference>
<keyword evidence="3" id="KW-1133">Transmembrane helix</keyword>
<evidence type="ECO:0000256" key="3">
    <source>
        <dbReference type="SAM" id="Phobius"/>
    </source>
</evidence>
<dbReference type="GO" id="GO:0005783">
    <property type="term" value="C:endoplasmic reticulum"/>
    <property type="evidence" value="ECO:0007669"/>
    <property type="project" value="TreeGrafter"/>
</dbReference>
<dbReference type="SMART" id="SM00271">
    <property type="entry name" value="DnaJ"/>
    <property type="match status" value="1"/>
</dbReference>
<dbReference type="SUPFAM" id="SSF46565">
    <property type="entry name" value="Chaperone J-domain"/>
    <property type="match status" value="1"/>
</dbReference>
<proteinExistence type="predicted"/>
<dbReference type="InterPro" id="IPR036869">
    <property type="entry name" value="J_dom_sf"/>
</dbReference>
<gene>
    <name evidence="5" type="ORF">AMATHDRAFT_145074</name>
</gene>
<evidence type="ECO:0000256" key="1">
    <source>
        <dbReference type="ARBA" id="ARBA00023186"/>
    </source>
</evidence>
<dbReference type="AlphaFoldDB" id="A0A2A9NQ62"/>
<evidence type="ECO:0000256" key="2">
    <source>
        <dbReference type="SAM" id="MobiDB-lite"/>
    </source>
</evidence>
<dbReference type="Proteomes" id="UP000242287">
    <property type="component" value="Unassembled WGS sequence"/>
</dbReference>
<keyword evidence="3" id="KW-0472">Membrane</keyword>
<dbReference type="PROSITE" id="PS50076">
    <property type="entry name" value="DNAJ_2"/>
    <property type="match status" value="1"/>
</dbReference>
<dbReference type="CDD" id="cd06257">
    <property type="entry name" value="DnaJ"/>
    <property type="match status" value="1"/>
</dbReference>
<dbReference type="STRING" id="703135.A0A2A9NQ62"/>
<keyword evidence="1" id="KW-0143">Chaperone</keyword>
<feature type="region of interest" description="Disordered" evidence="2">
    <location>
        <begin position="329"/>
        <end position="351"/>
    </location>
</feature>
<dbReference type="Gene3D" id="1.10.287.110">
    <property type="entry name" value="DnaJ domain"/>
    <property type="match status" value="1"/>
</dbReference>
<dbReference type="PANTHER" id="PTHR44360:SF1">
    <property type="entry name" value="DNAJ HOMOLOG SUBFAMILY B MEMBER 9"/>
    <property type="match status" value="1"/>
</dbReference>
<sequence>MVSSTTQSLLSLIGWAIIPDVLTSNLLRIVHNFLQARTSFPIPQKGTLAYRNHYSNTFALVVLSYLTYTLIQSIRSMPPNFYQLLGVPPTVDEAGLKLAFRQFAKYNHPDRPEVGPAGEELFMLVRDAFEALKNPTVRFAYDRFGPAVLSWKTCSTAGDYLYHGLIQAMVYHIVVGAALLFWSAIGQPSPVSFWRYTLYASLFIAEMALILSPSLYSLSPSLTSLPSSSSFSSNSSSNLFSLLTPTLTPKTLLHTLLPSSYITYQHINLLHQLFLFLSVSLTRVAPHLFPADNNDPRLDIVLLDRINALSALADREASIMVHTTLHTISDSTPEDSSRPTLARMYPSKPPPPTTLVTLAQSIESLIIEANLKKEEVGPLRAACEAALKRMREGGGRGSGSGHVGKEDVKQTPKPFWGGPDAGGDGSGGSVELELDLDLGVVDAVGVHGAGGGVETSMMMESFEDVKSEETEDYPALPSPSPTPPVHADVD</sequence>
<dbReference type="GO" id="GO:0051787">
    <property type="term" value="F:misfolded protein binding"/>
    <property type="evidence" value="ECO:0007669"/>
    <property type="project" value="TreeGrafter"/>
</dbReference>
<accession>A0A2A9NQ62</accession>
<feature type="region of interest" description="Disordered" evidence="2">
    <location>
        <begin position="462"/>
        <end position="490"/>
    </location>
</feature>
<dbReference type="InterPro" id="IPR001623">
    <property type="entry name" value="DnaJ_domain"/>
</dbReference>
<dbReference type="OrthoDB" id="10250354at2759"/>
<keyword evidence="6" id="KW-1185">Reference proteome</keyword>
<reference evidence="5 6" key="1">
    <citation type="submission" date="2014-02" db="EMBL/GenBank/DDBJ databases">
        <title>Transposable element dynamics among asymbiotic and ectomycorrhizal Amanita fungi.</title>
        <authorList>
            <consortium name="DOE Joint Genome Institute"/>
            <person name="Hess J."/>
            <person name="Skrede I."/>
            <person name="Wolfe B."/>
            <person name="LaButti K."/>
            <person name="Ohm R.A."/>
            <person name="Grigoriev I.V."/>
            <person name="Pringle A."/>
        </authorList>
    </citation>
    <scope>NUCLEOTIDE SEQUENCE [LARGE SCALE GENOMIC DNA]</scope>
    <source>
        <strain evidence="5 6">SKay4041</strain>
    </source>
</reference>